<dbReference type="Proteomes" id="UP000702544">
    <property type="component" value="Unassembled WGS sequence"/>
</dbReference>
<evidence type="ECO:0000256" key="9">
    <source>
        <dbReference type="ARBA" id="ARBA00025772"/>
    </source>
</evidence>
<feature type="transmembrane region" description="Helical" evidence="11">
    <location>
        <begin position="6"/>
        <end position="26"/>
    </location>
</feature>
<keyword evidence="8 11" id="KW-0472">Membrane</keyword>
<evidence type="ECO:0000259" key="12">
    <source>
        <dbReference type="Pfam" id="PF12019"/>
    </source>
</evidence>
<keyword evidence="7 11" id="KW-1133">Transmembrane helix</keyword>
<evidence type="ECO:0000313" key="13">
    <source>
        <dbReference type="EMBL" id="NIR75327.1"/>
    </source>
</evidence>
<evidence type="ECO:0000313" key="14">
    <source>
        <dbReference type="Proteomes" id="UP000702544"/>
    </source>
</evidence>
<comment type="caution">
    <text evidence="13">The sequence shown here is derived from an EMBL/GenBank/DDBJ whole genome shotgun (WGS) entry which is preliminary data.</text>
</comment>
<keyword evidence="6 11" id="KW-0812">Transmembrane</keyword>
<evidence type="ECO:0000256" key="3">
    <source>
        <dbReference type="ARBA" id="ARBA00022475"/>
    </source>
</evidence>
<dbReference type="PROSITE" id="PS00409">
    <property type="entry name" value="PROKAR_NTER_METHYL"/>
    <property type="match status" value="1"/>
</dbReference>
<evidence type="ECO:0000256" key="10">
    <source>
        <dbReference type="ARBA" id="ARBA00030775"/>
    </source>
</evidence>
<dbReference type="Gene3D" id="3.30.700.10">
    <property type="entry name" value="Glycoprotein, Type 4 Pilin"/>
    <property type="match status" value="1"/>
</dbReference>
<dbReference type="InterPro" id="IPR012902">
    <property type="entry name" value="N_methyl_site"/>
</dbReference>
<dbReference type="NCBIfam" id="TIGR02532">
    <property type="entry name" value="IV_pilin_GFxxxE"/>
    <property type="match status" value="1"/>
</dbReference>
<dbReference type="GO" id="GO:0015628">
    <property type="term" value="P:protein secretion by the type II secretion system"/>
    <property type="evidence" value="ECO:0007669"/>
    <property type="project" value="InterPro"/>
</dbReference>
<dbReference type="AlphaFoldDB" id="A0AAE4Z9U4"/>
<evidence type="ECO:0000256" key="6">
    <source>
        <dbReference type="ARBA" id="ARBA00022692"/>
    </source>
</evidence>
<comment type="similarity">
    <text evidence="9">Belongs to the GSP H family.</text>
</comment>
<accession>A0AAE4Z9U4</accession>
<comment type="subcellular location">
    <subcellularLocation>
        <location evidence="1">Cell inner membrane</location>
        <topology evidence="1">Single-pass membrane protein</topology>
    </subcellularLocation>
</comment>
<dbReference type="InterPro" id="IPR022346">
    <property type="entry name" value="T2SS_GspH"/>
</dbReference>
<evidence type="ECO:0000256" key="7">
    <source>
        <dbReference type="ARBA" id="ARBA00022989"/>
    </source>
</evidence>
<proteinExistence type="inferred from homology"/>
<reference evidence="13 14" key="1">
    <citation type="submission" date="2020-01" db="EMBL/GenBank/DDBJ databases">
        <title>Genomes assembled from Gulf of Kutch pelagic sediment metagenomes.</title>
        <authorList>
            <person name="Chandrashekar M."/>
            <person name="Mahajan M.S."/>
            <person name="Dave K.J."/>
            <person name="Vatsa P."/>
            <person name="Nathani N.M."/>
        </authorList>
    </citation>
    <scope>NUCLEOTIDE SEQUENCE [LARGE SCALE GENOMIC DNA]</scope>
    <source>
        <strain evidence="13">KS3-K002</strain>
    </source>
</reference>
<keyword evidence="4" id="KW-0488">Methylation</keyword>
<dbReference type="EMBL" id="JAACAK010000070">
    <property type="protein sequence ID" value="NIR75327.1"/>
    <property type="molecule type" value="Genomic_DNA"/>
</dbReference>
<dbReference type="Pfam" id="PF07963">
    <property type="entry name" value="N_methyl"/>
    <property type="match status" value="1"/>
</dbReference>
<evidence type="ECO:0000256" key="1">
    <source>
        <dbReference type="ARBA" id="ARBA00004377"/>
    </source>
</evidence>
<organism evidence="13 14">
    <name type="scientific">Candidatus Kutchimonas denitrificans</name>
    <dbReference type="NCBI Taxonomy" id="3056748"/>
    <lineage>
        <taxon>Bacteria</taxon>
        <taxon>Pseudomonadati</taxon>
        <taxon>Gemmatimonadota</taxon>
        <taxon>Gemmatimonadia</taxon>
        <taxon>Candidatus Palauibacterales</taxon>
        <taxon>Candidatus Palauibacteraceae</taxon>
        <taxon>Candidatus Kutchimonas</taxon>
    </lineage>
</organism>
<dbReference type="SUPFAM" id="SSF54523">
    <property type="entry name" value="Pili subunits"/>
    <property type="match status" value="1"/>
</dbReference>
<evidence type="ECO:0000256" key="8">
    <source>
        <dbReference type="ARBA" id="ARBA00023136"/>
    </source>
</evidence>
<evidence type="ECO:0000256" key="2">
    <source>
        <dbReference type="ARBA" id="ARBA00021549"/>
    </source>
</evidence>
<dbReference type="Pfam" id="PF12019">
    <property type="entry name" value="GspH"/>
    <property type="match status" value="1"/>
</dbReference>
<feature type="domain" description="General secretion pathway GspH" evidence="12">
    <location>
        <begin position="41"/>
        <end position="182"/>
    </location>
</feature>
<dbReference type="GO" id="GO:0005886">
    <property type="term" value="C:plasma membrane"/>
    <property type="evidence" value="ECO:0007669"/>
    <property type="project" value="UniProtKB-SubCell"/>
</dbReference>
<keyword evidence="3" id="KW-1003">Cell membrane</keyword>
<dbReference type="InterPro" id="IPR045584">
    <property type="entry name" value="Pilin-like"/>
</dbReference>
<evidence type="ECO:0000256" key="5">
    <source>
        <dbReference type="ARBA" id="ARBA00022519"/>
    </source>
</evidence>
<evidence type="ECO:0000256" key="11">
    <source>
        <dbReference type="SAM" id="Phobius"/>
    </source>
</evidence>
<evidence type="ECO:0000256" key="4">
    <source>
        <dbReference type="ARBA" id="ARBA00022481"/>
    </source>
</evidence>
<keyword evidence="5" id="KW-0997">Cell inner membrane</keyword>
<name>A0AAE4Z9U4_9BACT</name>
<dbReference type="GO" id="GO:0015627">
    <property type="term" value="C:type II protein secretion system complex"/>
    <property type="evidence" value="ECO:0007669"/>
    <property type="project" value="InterPro"/>
</dbReference>
<sequence length="198" mass="20711">MSRRGFSLIEMVVVLVLLGVVAGFAIPRALKKSPRSQVDTAARALARDLELVRMRAIAAKRIVRMTFVQAENGYTAFLDVSEDRSGVITGSREEVTASRLLSRGKVNGVPGVELPNGVVFGAGAATSGPEGLPADGAVTLEGDRVEFDAGGMVRPAGTGGAIYLVHEGDPKVVAAVTVSGAGAFRAWQYVEGEWVDAK</sequence>
<protein>
    <recommendedName>
        <fullName evidence="2">Type II secretion system protein H</fullName>
    </recommendedName>
    <alternativeName>
        <fullName evidence="10">General secretion pathway protein H</fullName>
    </alternativeName>
</protein>
<gene>
    <name evidence="13" type="ORF">GWO12_09490</name>
</gene>